<evidence type="ECO:0000313" key="1">
    <source>
        <dbReference type="EMBL" id="KAG5444575.1"/>
    </source>
</evidence>
<reference evidence="1 2" key="1">
    <citation type="journal article" date="2018" name="Biotechnol. Adv.">
        <title>Improved genomic resources and new bioinformatic workflow for the carcinogenic parasite Clonorchis sinensis: Biotechnological implications.</title>
        <authorList>
            <person name="Wang D."/>
            <person name="Korhonen P.K."/>
            <person name="Gasser R.B."/>
            <person name="Young N.D."/>
        </authorList>
    </citation>
    <scope>NUCLEOTIDE SEQUENCE [LARGE SCALE GENOMIC DNA]</scope>
    <source>
        <strain evidence="1">Cs-k2</strain>
    </source>
</reference>
<protein>
    <submittedName>
        <fullName evidence="1">Uncharacterized protein</fullName>
    </submittedName>
</protein>
<keyword evidence="2" id="KW-1185">Reference proteome</keyword>
<gene>
    <name evidence="1" type="ORF">CSKR_203038</name>
</gene>
<name>A0A8T1M6V7_CLOSI</name>
<proteinExistence type="predicted"/>
<accession>A0A8T1M6V7</accession>
<evidence type="ECO:0000313" key="2">
    <source>
        <dbReference type="Proteomes" id="UP000286415"/>
    </source>
</evidence>
<dbReference type="AlphaFoldDB" id="A0A8T1M6V7"/>
<dbReference type="Proteomes" id="UP000286415">
    <property type="component" value="Unassembled WGS sequence"/>
</dbReference>
<sequence length="119" mass="13341">MKFRTILAASMLKTLPPFQCRCVLYVDPRIRFVQDLFGYPYHICIAYCLCTLDGVVFSCQNWCRSVCELEVIGAAVATVHDGLRFSCSVSPISSCGAQPPRKPEYFLVILCDLDAVFSM</sequence>
<dbReference type="EMBL" id="NIRI02000056">
    <property type="protein sequence ID" value="KAG5444575.1"/>
    <property type="molecule type" value="Genomic_DNA"/>
</dbReference>
<reference evidence="1 2" key="2">
    <citation type="journal article" date="2021" name="Genomics">
        <title>High-quality reference genome for Clonorchis sinensis.</title>
        <authorList>
            <person name="Young N.D."/>
            <person name="Stroehlein A.J."/>
            <person name="Kinkar L."/>
            <person name="Wang T."/>
            <person name="Sohn W.M."/>
            <person name="Chang B.C.H."/>
            <person name="Kaur P."/>
            <person name="Weisz D."/>
            <person name="Dudchenko O."/>
            <person name="Aiden E.L."/>
            <person name="Korhonen P.K."/>
            <person name="Gasser R.B."/>
        </authorList>
    </citation>
    <scope>NUCLEOTIDE SEQUENCE [LARGE SCALE GENOMIC DNA]</scope>
    <source>
        <strain evidence="1">Cs-k2</strain>
    </source>
</reference>
<organism evidence="1 2">
    <name type="scientific">Clonorchis sinensis</name>
    <name type="common">Chinese liver fluke</name>
    <dbReference type="NCBI Taxonomy" id="79923"/>
    <lineage>
        <taxon>Eukaryota</taxon>
        <taxon>Metazoa</taxon>
        <taxon>Spiralia</taxon>
        <taxon>Lophotrochozoa</taxon>
        <taxon>Platyhelminthes</taxon>
        <taxon>Trematoda</taxon>
        <taxon>Digenea</taxon>
        <taxon>Opisthorchiida</taxon>
        <taxon>Opisthorchiata</taxon>
        <taxon>Opisthorchiidae</taxon>
        <taxon>Clonorchis</taxon>
    </lineage>
</organism>
<comment type="caution">
    <text evidence="1">The sequence shown here is derived from an EMBL/GenBank/DDBJ whole genome shotgun (WGS) entry which is preliminary data.</text>
</comment>